<comment type="catalytic activity">
    <reaction evidence="1 9">
        <text>Endonucleolytic cleavage to 5'-phosphomonoester.</text>
        <dbReference type="EC" id="3.1.26.3"/>
    </reaction>
</comment>
<dbReference type="PROSITE" id="PS50137">
    <property type="entry name" value="DS_RBD"/>
    <property type="match status" value="1"/>
</dbReference>
<dbReference type="GO" id="GO:0019843">
    <property type="term" value="F:rRNA binding"/>
    <property type="evidence" value="ECO:0007669"/>
    <property type="project" value="UniProtKB-KW"/>
</dbReference>
<comment type="cofactor">
    <cofactor evidence="9">
        <name>Mg(2+)</name>
        <dbReference type="ChEBI" id="CHEBI:18420"/>
    </cofactor>
</comment>
<comment type="function">
    <text evidence="9">Digests double-stranded RNA. Involved in the processing of primary rRNA transcript to yield the immediate precursors to the large and small rRNAs (23S and 16S). Processes some mRNAs, and tRNAs when they are encoded in the rRNA operon. Processes pre-crRNA and tracrRNA of type II CRISPR loci if present in the organism.</text>
</comment>
<feature type="binding site" evidence="9">
    <location>
        <position position="118"/>
    </location>
    <ligand>
        <name>Mg(2+)</name>
        <dbReference type="ChEBI" id="CHEBI:18420"/>
    </ligand>
</feature>
<protein>
    <recommendedName>
        <fullName evidence="9">Ribonuclease 3</fullName>
        <ecNumber evidence="9">3.1.26.3</ecNumber>
    </recommendedName>
    <alternativeName>
        <fullName evidence="9">Ribonuclease III</fullName>
        <shortName evidence="9">RNase III</shortName>
    </alternativeName>
</protein>
<feature type="active site" evidence="9">
    <location>
        <position position="50"/>
    </location>
</feature>
<dbReference type="CDD" id="cd10845">
    <property type="entry name" value="DSRM_RNAse_III_family"/>
    <property type="match status" value="1"/>
</dbReference>
<comment type="caution">
    <text evidence="12">The sequence shown here is derived from an EMBL/GenBank/DDBJ whole genome shotgun (WGS) entry which is preliminary data.</text>
</comment>
<comment type="similarity">
    <text evidence="2">Belongs to the ribonuclease III family.</text>
</comment>
<evidence type="ECO:0000256" key="1">
    <source>
        <dbReference type="ARBA" id="ARBA00000109"/>
    </source>
</evidence>
<dbReference type="InterPro" id="IPR036389">
    <property type="entry name" value="RNase_III_sf"/>
</dbReference>
<dbReference type="GO" id="GO:0003725">
    <property type="term" value="F:double-stranded RNA binding"/>
    <property type="evidence" value="ECO:0007669"/>
    <property type="project" value="TreeGrafter"/>
</dbReference>
<feature type="domain" description="RNase III" evidence="11">
    <location>
        <begin position="5"/>
        <end position="132"/>
    </location>
</feature>
<comment type="subcellular location">
    <subcellularLocation>
        <location evidence="9">Cytoplasm</location>
    </subcellularLocation>
</comment>
<dbReference type="AlphaFoldDB" id="A0A9D9DEU8"/>
<dbReference type="GO" id="GO:0008033">
    <property type="term" value="P:tRNA processing"/>
    <property type="evidence" value="ECO:0007669"/>
    <property type="project" value="UniProtKB-KW"/>
</dbReference>
<keyword evidence="9" id="KW-0479">Metal-binding</keyword>
<evidence type="ECO:0000256" key="9">
    <source>
        <dbReference type="HAMAP-Rule" id="MF_00104"/>
    </source>
</evidence>
<dbReference type="GO" id="GO:0006397">
    <property type="term" value="P:mRNA processing"/>
    <property type="evidence" value="ECO:0007669"/>
    <property type="project" value="UniProtKB-UniRule"/>
</dbReference>
<evidence type="ECO:0000256" key="8">
    <source>
        <dbReference type="ARBA" id="ARBA00022884"/>
    </source>
</evidence>
<feature type="binding site" evidence="9">
    <location>
        <position position="121"/>
    </location>
    <ligand>
        <name>Mg(2+)</name>
        <dbReference type="ChEBI" id="CHEBI:18420"/>
    </ligand>
</feature>
<feature type="binding site" evidence="9">
    <location>
        <position position="46"/>
    </location>
    <ligand>
        <name>Mg(2+)</name>
        <dbReference type="ChEBI" id="CHEBI:18420"/>
    </ligand>
</feature>
<evidence type="ECO:0000259" key="11">
    <source>
        <dbReference type="PROSITE" id="PS50142"/>
    </source>
</evidence>
<dbReference type="GO" id="GO:0005737">
    <property type="term" value="C:cytoplasm"/>
    <property type="evidence" value="ECO:0007669"/>
    <property type="project" value="UniProtKB-SubCell"/>
</dbReference>
<proteinExistence type="inferred from homology"/>
<feature type="active site" evidence="9">
    <location>
        <position position="121"/>
    </location>
</feature>
<keyword evidence="5 9" id="KW-0540">Nuclease</keyword>
<gene>
    <name evidence="9 12" type="primary">rnc</name>
    <name evidence="12" type="ORF">IAC61_03085</name>
</gene>
<dbReference type="PROSITE" id="PS00517">
    <property type="entry name" value="RNASE_3_1"/>
    <property type="match status" value="1"/>
</dbReference>
<comment type="subunit">
    <text evidence="9">Homodimer.</text>
</comment>
<evidence type="ECO:0000256" key="5">
    <source>
        <dbReference type="ARBA" id="ARBA00022722"/>
    </source>
</evidence>
<keyword evidence="9" id="KW-0963">Cytoplasm</keyword>
<dbReference type="SUPFAM" id="SSF69065">
    <property type="entry name" value="RNase III domain-like"/>
    <property type="match status" value="1"/>
</dbReference>
<dbReference type="GO" id="GO:0010468">
    <property type="term" value="P:regulation of gene expression"/>
    <property type="evidence" value="ECO:0007669"/>
    <property type="project" value="TreeGrafter"/>
</dbReference>
<evidence type="ECO:0000256" key="3">
    <source>
        <dbReference type="ARBA" id="ARBA00022552"/>
    </source>
</evidence>
<keyword evidence="3 9" id="KW-0698">rRNA processing</keyword>
<evidence type="ECO:0000256" key="6">
    <source>
        <dbReference type="ARBA" id="ARBA00022759"/>
    </source>
</evidence>
<dbReference type="HAMAP" id="MF_00104">
    <property type="entry name" value="RNase_III"/>
    <property type="match status" value="1"/>
</dbReference>
<dbReference type="Gene3D" id="1.10.1520.10">
    <property type="entry name" value="Ribonuclease III domain"/>
    <property type="match status" value="1"/>
</dbReference>
<dbReference type="Proteomes" id="UP000823634">
    <property type="component" value="Unassembled WGS sequence"/>
</dbReference>
<dbReference type="SMART" id="SM00358">
    <property type="entry name" value="DSRM"/>
    <property type="match status" value="1"/>
</dbReference>
<dbReference type="CDD" id="cd00593">
    <property type="entry name" value="RIBOc"/>
    <property type="match status" value="1"/>
</dbReference>
<keyword evidence="9" id="KW-0460">Magnesium</keyword>
<dbReference type="SMART" id="SM00535">
    <property type="entry name" value="RIBOc"/>
    <property type="match status" value="1"/>
</dbReference>
<dbReference type="InterPro" id="IPR014720">
    <property type="entry name" value="dsRBD_dom"/>
</dbReference>
<keyword evidence="9" id="KW-0819">tRNA processing</keyword>
<dbReference type="GO" id="GO:0006364">
    <property type="term" value="P:rRNA processing"/>
    <property type="evidence" value="ECO:0007669"/>
    <property type="project" value="UniProtKB-UniRule"/>
</dbReference>
<evidence type="ECO:0000313" key="12">
    <source>
        <dbReference type="EMBL" id="MBO8426287.1"/>
    </source>
</evidence>
<dbReference type="GO" id="GO:0004525">
    <property type="term" value="F:ribonuclease III activity"/>
    <property type="evidence" value="ECO:0007669"/>
    <property type="project" value="UniProtKB-UniRule"/>
</dbReference>
<dbReference type="PANTHER" id="PTHR11207:SF0">
    <property type="entry name" value="RIBONUCLEASE 3"/>
    <property type="match status" value="1"/>
</dbReference>
<dbReference type="SUPFAM" id="SSF54768">
    <property type="entry name" value="dsRNA-binding domain-like"/>
    <property type="match status" value="1"/>
</dbReference>
<keyword evidence="6 9" id="KW-0255">Endonuclease</keyword>
<evidence type="ECO:0000259" key="10">
    <source>
        <dbReference type="PROSITE" id="PS50137"/>
    </source>
</evidence>
<keyword evidence="4 9" id="KW-0507">mRNA processing</keyword>
<name>A0A9D9DEU8_9FIRM</name>
<feature type="domain" description="DRBM" evidence="10">
    <location>
        <begin position="158"/>
        <end position="227"/>
    </location>
</feature>
<dbReference type="FunFam" id="1.10.1520.10:FF:000001">
    <property type="entry name" value="Ribonuclease 3"/>
    <property type="match status" value="1"/>
</dbReference>
<dbReference type="PANTHER" id="PTHR11207">
    <property type="entry name" value="RIBONUCLEASE III"/>
    <property type="match status" value="1"/>
</dbReference>
<evidence type="ECO:0000256" key="4">
    <source>
        <dbReference type="ARBA" id="ARBA00022664"/>
    </source>
</evidence>
<dbReference type="InterPro" id="IPR000999">
    <property type="entry name" value="RNase_III_dom"/>
</dbReference>
<dbReference type="EMBL" id="JADINA010000020">
    <property type="protein sequence ID" value="MBO8426287.1"/>
    <property type="molecule type" value="Genomic_DNA"/>
</dbReference>
<dbReference type="InterPro" id="IPR011907">
    <property type="entry name" value="RNase_III"/>
</dbReference>
<dbReference type="Pfam" id="PF14622">
    <property type="entry name" value="Ribonucleas_3_3"/>
    <property type="match status" value="1"/>
</dbReference>
<evidence type="ECO:0000256" key="2">
    <source>
        <dbReference type="ARBA" id="ARBA00010183"/>
    </source>
</evidence>
<dbReference type="Pfam" id="PF00035">
    <property type="entry name" value="dsrm"/>
    <property type="match status" value="1"/>
</dbReference>
<dbReference type="Gene3D" id="3.30.160.20">
    <property type="match status" value="1"/>
</dbReference>
<keyword evidence="8 9" id="KW-0694">RNA-binding</keyword>
<keyword evidence="9" id="KW-0699">rRNA-binding</keyword>
<dbReference type="EC" id="3.1.26.3" evidence="9"/>
<reference evidence="12" key="2">
    <citation type="journal article" date="2021" name="PeerJ">
        <title>Extensive microbial diversity within the chicken gut microbiome revealed by metagenomics and culture.</title>
        <authorList>
            <person name="Gilroy R."/>
            <person name="Ravi A."/>
            <person name="Getino M."/>
            <person name="Pursley I."/>
            <person name="Horton D.L."/>
            <person name="Alikhan N.F."/>
            <person name="Baker D."/>
            <person name="Gharbi K."/>
            <person name="Hall N."/>
            <person name="Watson M."/>
            <person name="Adriaenssens E.M."/>
            <person name="Foster-Nyarko E."/>
            <person name="Jarju S."/>
            <person name="Secka A."/>
            <person name="Antonio M."/>
            <person name="Oren A."/>
            <person name="Chaudhuri R.R."/>
            <person name="La Ragione R."/>
            <person name="Hildebrand F."/>
            <person name="Pallen M.J."/>
        </authorList>
    </citation>
    <scope>NUCLEOTIDE SEQUENCE</scope>
    <source>
        <strain evidence="12">17113</strain>
    </source>
</reference>
<organism evidence="12 13">
    <name type="scientific">Candidatus Alloenteromonas pullistercoris</name>
    <dbReference type="NCBI Taxonomy" id="2840785"/>
    <lineage>
        <taxon>Bacteria</taxon>
        <taxon>Bacillati</taxon>
        <taxon>Bacillota</taxon>
        <taxon>Bacillota incertae sedis</taxon>
        <taxon>Candidatus Alloenteromonas</taxon>
    </lineage>
</organism>
<keyword evidence="7 9" id="KW-0378">Hydrolase</keyword>
<accession>A0A9D9DEU8</accession>
<evidence type="ECO:0000313" key="13">
    <source>
        <dbReference type="Proteomes" id="UP000823634"/>
    </source>
</evidence>
<dbReference type="NCBIfam" id="TIGR02191">
    <property type="entry name" value="RNaseIII"/>
    <property type="match status" value="1"/>
</dbReference>
<dbReference type="GO" id="GO:0046872">
    <property type="term" value="F:metal ion binding"/>
    <property type="evidence" value="ECO:0007669"/>
    <property type="project" value="UniProtKB-KW"/>
</dbReference>
<reference evidence="12" key="1">
    <citation type="submission" date="2020-10" db="EMBL/GenBank/DDBJ databases">
        <authorList>
            <person name="Gilroy R."/>
        </authorList>
    </citation>
    <scope>NUCLEOTIDE SEQUENCE</scope>
    <source>
        <strain evidence="12">17113</strain>
    </source>
</reference>
<evidence type="ECO:0000256" key="7">
    <source>
        <dbReference type="ARBA" id="ARBA00022801"/>
    </source>
</evidence>
<sequence length="229" mass="25718">MSSEYMSLYRRFNIKPNNEELYRLAFTHSSYNGMAGTRHQDYERLEFLGDSIVGFVTSELCYIHHPEMEQGQLSVLKAQFIRSSSEAAYCRKLGLGPYIRVGASFVKEASTNESLLEDVFESFIGAVYLDQGLDFCYKLVRRVFEDDIRKATIDVAINPKSRLQECMQADSKESVTYKIVAEKGSGADHYFVAGVFFEGKEIGRGEGHNKKAAETAAAQDALAKMALPE</sequence>
<dbReference type="PROSITE" id="PS50142">
    <property type="entry name" value="RNASE_3_2"/>
    <property type="match status" value="1"/>
</dbReference>